<dbReference type="Proteomes" id="UP000660021">
    <property type="component" value="Unassembled WGS sequence"/>
</dbReference>
<comment type="caution">
    <text evidence="2">The sequence shown here is derived from an EMBL/GenBank/DDBJ whole genome shotgun (WGS) entry which is preliminary data.</text>
</comment>
<gene>
    <name evidence="2" type="ORF">H8S34_06800</name>
</gene>
<organism evidence="2 3">
    <name type="scientific">Pseudoflavonifractor hominis</name>
    <dbReference type="NCBI Taxonomy" id="2763059"/>
    <lineage>
        <taxon>Bacteria</taxon>
        <taxon>Bacillati</taxon>
        <taxon>Bacillota</taxon>
        <taxon>Clostridia</taxon>
        <taxon>Eubacteriales</taxon>
        <taxon>Oscillospiraceae</taxon>
        <taxon>Pseudoflavonifractor</taxon>
    </lineage>
</organism>
<dbReference type="RefSeq" id="WP_186963413.1">
    <property type="nucleotide sequence ID" value="NZ_JACOPR010000003.1"/>
</dbReference>
<name>A0ABR7HSZ2_9FIRM</name>
<dbReference type="SUPFAM" id="SSF88946">
    <property type="entry name" value="Sigma2 domain of RNA polymerase sigma factors"/>
    <property type="match status" value="1"/>
</dbReference>
<accession>A0ABR7HSZ2</accession>
<keyword evidence="3" id="KW-1185">Reference proteome</keyword>
<dbReference type="Pfam" id="PF04542">
    <property type="entry name" value="Sigma70_r2"/>
    <property type="match status" value="1"/>
</dbReference>
<evidence type="ECO:0000313" key="3">
    <source>
        <dbReference type="Proteomes" id="UP000660021"/>
    </source>
</evidence>
<evidence type="ECO:0000259" key="1">
    <source>
        <dbReference type="Pfam" id="PF04542"/>
    </source>
</evidence>
<dbReference type="InterPro" id="IPR013325">
    <property type="entry name" value="RNA_pol_sigma_r2"/>
</dbReference>
<sequence length="86" mass="9497">MEDTAVEQALEAHGAAILHLAYAYLHDRSEAEDVLQDTLVQLLSRAPAFETGARRRPVWPLRWPWAAGGSPRGFPPLHPRPLPPPG</sequence>
<protein>
    <recommendedName>
        <fullName evidence="1">RNA polymerase sigma-70 region 2 domain-containing protein</fullName>
    </recommendedName>
</protein>
<dbReference type="EMBL" id="JACOPR010000003">
    <property type="protein sequence ID" value="MBC5730541.1"/>
    <property type="molecule type" value="Genomic_DNA"/>
</dbReference>
<proteinExistence type="predicted"/>
<evidence type="ECO:0000313" key="2">
    <source>
        <dbReference type="EMBL" id="MBC5730541.1"/>
    </source>
</evidence>
<dbReference type="InterPro" id="IPR007627">
    <property type="entry name" value="RNA_pol_sigma70_r2"/>
</dbReference>
<reference evidence="2 3" key="1">
    <citation type="submission" date="2020-08" db="EMBL/GenBank/DDBJ databases">
        <title>Genome public.</title>
        <authorList>
            <person name="Liu C."/>
            <person name="Sun Q."/>
        </authorList>
    </citation>
    <scope>NUCLEOTIDE SEQUENCE [LARGE SCALE GENOMIC DNA]</scope>
    <source>
        <strain evidence="2 3">New-38</strain>
    </source>
</reference>
<dbReference type="Gene3D" id="1.10.1740.10">
    <property type="match status" value="1"/>
</dbReference>
<feature type="domain" description="RNA polymerase sigma-70 region 2" evidence="1">
    <location>
        <begin position="11"/>
        <end position="52"/>
    </location>
</feature>